<dbReference type="PANTHER" id="PTHR11552">
    <property type="entry name" value="GLUCOSE-METHANOL-CHOLINE GMC OXIDOREDUCTASE"/>
    <property type="match status" value="1"/>
</dbReference>
<feature type="binding site" evidence="5">
    <location>
        <position position="92"/>
    </location>
    <ligand>
        <name>FAD</name>
        <dbReference type="ChEBI" id="CHEBI:57692"/>
    </ligand>
</feature>
<dbReference type="EMBL" id="LFJN01000034">
    <property type="protein sequence ID" value="KPI35997.1"/>
    <property type="molecule type" value="Genomic_DNA"/>
</dbReference>
<dbReference type="PROSITE" id="PS51257">
    <property type="entry name" value="PROKAR_LIPOPROTEIN"/>
    <property type="match status" value="1"/>
</dbReference>
<keyword evidence="4 5" id="KW-0274">FAD</keyword>
<dbReference type="PIRSF" id="PIRSF000137">
    <property type="entry name" value="Alcohol_oxidase"/>
    <property type="match status" value="1"/>
</dbReference>
<evidence type="ECO:0000259" key="6">
    <source>
        <dbReference type="PROSITE" id="PS00624"/>
    </source>
</evidence>
<dbReference type="SUPFAM" id="SSF54373">
    <property type="entry name" value="FAD-linked reductases, C-terminal domain"/>
    <property type="match status" value="1"/>
</dbReference>
<dbReference type="Gene3D" id="3.30.410.40">
    <property type="match status" value="1"/>
</dbReference>
<dbReference type="InterPro" id="IPR012132">
    <property type="entry name" value="GMC_OxRdtase"/>
</dbReference>
<feature type="domain" description="Glucose-methanol-choline oxidoreductase N-terminal" evidence="6">
    <location>
        <begin position="256"/>
        <end position="270"/>
    </location>
</feature>
<feature type="binding site" evidence="5">
    <location>
        <position position="224"/>
    </location>
    <ligand>
        <name>FAD</name>
        <dbReference type="ChEBI" id="CHEBI:57692"/>
    </ligand>
</feature>
<evidence type="ECO:0000313" key="8">
    <source>
        <dbReference type="Proteomes" id="UP000038010"/>
    </source>
</evidence>
<evidence type="ECO:0000256" key="3">
    <source>
        <dbReference type="ARBA" id="ARBA00022630"/>
    </source>
</evidence>
<keyword evidence="8" id="KW-1185">Reference proteome</keyword>
<comment type="caution">
    <text evidence="7">The sequence shown here is derived from an EMBL/GenBank/DDBJ whole genome shotgun (WGS) entry which is preliminary data.</text>
</comment>
<dbReference type="InterPro" id="IPR007867">
    <property type="entry name" value="GMC_OxRtase_C"/>
</dbReference>
<evidence type="ECO:0000313" key="7">
    <source>
        <dbReference type="EMBL" id="KPI35997.1"/>
    </source>
</evidence>
<comment type="cofactor">
    <cofactor evidence="1 5">
        <name>FAD</name>
        <dbReference type="ChEBI" id="CHEBI:57692"/>
    </cofactor>
</comment>
<dbReference type="RefSeq" id="XP_017995960.1">
    <property type="nucleotide sequence ID" value="XM_018141504.1"/>
</dbReference>
<dbReference type="GO" id="GO:0050660">
    <property type="term" value="F:flavin adenine dinucleotide binding"/>
    <property type="evidence" value="ECO:0007669"/>
    <property type="project" value="InterPro"/>
</dbReference>
<dbReference type="STRING" id="1664694.A0A0N1GYV7"/>
<gene>
    <name evidence="7" type="ORF">AB675_1601</name>
</gene>
<dbReference type="OrthoDB" id="269227at2759"/>
<dbReference type="Gene3D" id="3.50.50.60">
    <property type="entry name" value="FAD/NAD(P)-binding domain"/>
    <property type="match status" value="1"/>
</dbReference>
<dbReference type="GeneID" id="28733384"/>
<dbReference type="PROSITE" id="PS00624">
    <property type="entry name" value="GMC_OXRED_2"/>
    <property type="match status" value="1"/>
</dbReference>
<dbReference type="Pfam" id="PF05199">
    <property type="entry name" value="GMC_oxred_C"/>
    <property type="match status" value="1"/>
</dbReference>
<proteinExistence type="inferred from homology"/>
<dbReference type="InterPro" id="IPR036188">
    <property type="entry name" value="FAD/NAD-bd_sf"/>
</dbReference>
<dbReference type="Proteomes" id="UP000038010">
    <property type="component" value="Unassembled WGS sequence"/>
</dbReference>
<evidence type="ECO:0000256" key="1">
    <source>
        <dbReference type="ARBA" id="ARBA00001974"/>
    </source>
</evidence>
<evidence type="ECO:0000256" key="4">
    <source>
        <dbReference type="ARBA" id="ARBA00022827"/>
    </source>
</evidence>
<feature type="binding site" evidence="5">
    <location>
        <position position="337"/>
    </location>
    <ligand>
        <name>substrate</name>
    </ligand>
</feature>
<dbReference type="AlphaFoldDB" id="A0A0N1GYV7"/>
<name>A0A0N1GYV7_9EURO</name>
<reference evidence="7 8" key="1">
    <citation type="submission" date="2015-06" db="EMBL/GenBank/DDBJ databases">
        <title>Draft genome of the ant-associated black yeast Phialophora attae CBS 131958.</title>
        <authorList>
            <person name="Moreno L.F."/>
            <person name="Stielow B.J."/>
            <person name="de Hoog S."/>
            <person name="Vicente V.A."/>
            <person name="Weiss V.A."/>
            <person name="de Vries M."/>
            <person name="Cruz L.M."/>
            <person name="Souza E.M."/>
        </authorList>
    </citation>
    <scope>NUCLEOTIDE SEQUENCE [LARGE SCALE GENOMIC DNA]</scope>
    <source>
        <strain evidence="7 8">CBS 131958</strain>
    </source>
</reference>
<evidence type="ECO:0000256" key="5">
    <source>
        <dbReference type="PIRSR" id="PIRSR000137-2"/>
    </source>
</evidence>
<dbReference type="Pfam" id="PF00732">
    <property type="entry name" value="GMC_oxred_N"/>
    <property type="match status" value="1"/>
</dbReference>
<keyword evidence="3" id="KW-0285">Flavoprotein</keyword>
<evidence type="ECO:0000256" key="2">
    <source>
        <dbReference type="ARBA" id="ARBA00010790"/>
    </source>
</evidence>
<dbReference type="VEuPathDB" id="FungiDB:AB675_1601"/>
<protein>
    <submittedName>
        <fullName evidence="7">5-(Hydroxymethyl)furfural oxidase</fullName>
    </submittedName>
</protein>
<dbReference type="InterPro" id="IPR000172">
    <property type="entry name" value="GMC_OxRdtase_N"/>
</dbReference>
<sequence length="528" mass="56707">MRDETYTHIVVGAGSAGCVVAARVAENRNFRVLLIEAGSDCDPETCSPLAGVRDSRRVPMKGQSELFDPALDWNIDVSIPGGQSMQIPQAKVVGGGSSINGGTALRNTVADSEEWVRMGNDRWNFRSVYEVYQSLEDDSYRGTRGPHPIARASRDETGRIQRAFLDGALACGMPSVHDLNATGAEGAGPSPVCRRGQVRISAANTFIDPIRIQSNLTIMSNAQVDKVLFSGTKARGVLLTDERILHVSQEVVVCAGAIFSPAILQRSGVGPAPLLQDLQIDVLSDLPVGCNLSDHPCIPVVSRPKPGAYAQGDSSLEMQARWSSTRHPGAIDLQMVCFSYLFVPAAETQTGRSLAGTATGHVAGIGCNVNKPTSLGNVTIRSTDAIEYPVVNPAYLNTSHDREIAREVVRQAYRVITCPAMQDVLEEPLTLRESIVEDDAALDEWISSQLSSTYHFCGTCRMASRRESGVVDQSGRVYGVDGLRVADASVIPTVPASNTMWTTMMFAERIGCSIRDAIDVGTALRASL</sequence>
<accession>A0A0N1GYV7</accession>
<dbReference type="SUPFAM" id="SSF51905">
    <property type="entry name" value="FAD/NAD(P)-binding domain"/>
    <property type="match status" value="1"/>
</dbReference>
<dbReference type="PANTHER" id="PTHR11552:SF147">
    <property type="entry name" value="CHOLINE DEHYDROGENASE, MITOCHONDRIAL"/>
    <property type="match status" value="1"/>
</dbReference>
<dbReference type="GO" id="GO:0016614">
    <property type="term" value="F:oxidoreductase activity, acting on CH-OH group of donors"/>
    <property type="evidence" value="ECO:0007669"/>
    <property type="project" value="InterPro"/>
</dbReference>
<comment type="similarity">
    <text evidence="2">Belongs to the GMC oxidoreductase family.</text>
</comment>
<organism evidence="7 8">
    <name type="scientific">Cyphellophora attinorum</name>
    <dbReference type="NCBI Taxonomy" id="1664694"/>
    <lineage>
        <taxon>Eukaryota</taxon>
        <taxon>Fungi</taxon>
        <taxon>Dikarya</taxon>
        <taxon>Ascomycota</taxon>
        <taxon>Pezizomycotina</taxon>
        <taxon>Eurotiomycetes</taxon>
        <taxon>Chaetothyriomycetidae</taxon>
        <taxon>Chaetothyriales</taxon>
        <taxon>Cyphellophoraceae</taxon>
        <taxon>Cyphellophora</taxon>
    </lineage>
</organism>